<protein>
    <submittedName>
        <fullName evidence="3">Chromosome segregation ATPases</fullName>
    </submittedName>
</protein>
<feature type="coiled-coil region" evidence="1">
    <location>
        <begin position="586"/>
        <end position="743"/>
    </location>
</feature>
<feature type="region of interest" description="Disordered" evidence="2">
    <location>
        <begin position="60"/>
        <end position="102"/>
    </location>
</feature>
<keyword evidence="1" id="KW-0175">Coiled coil</keyword>
<keyword evidence="4" id="KW-1185">Reference proteome</keyword>
<organism evidence="3 4">
    <name type="scientific">Kluyveromyces marxianus</name>
    <name type="common">Yeast</name>
    <name type="synonym">Candida kefyr</name>
    <dbReference type="NCBI Taxonomy" id="4911"/>
    <lineage>
        <taxon>Eukaryota</taxon>
        <taxon>Fungi</taxon>
        <taxon>Dikarya</taxon>
        <taxon>Ascomycota</taxon>
        <taxon>Saccharomycotina</taxon>
        <taxon>Saccharomycetes</taxon>
        <taxon>Saccharomycetales</taxon>
        <taxon>Saccharomycetaceae</taxon>
        <taxon>Kluyveromyces</taxon>
    </lineage>
</organism>
<gene>
    <name evidence="3" type="primary">Smc</name>
    <name evidence="3" type="ORF">FIM1_1332</name>
</gene>
<name>A0ABX6ESF1_KLUMA</name>
<evidence type="ECO:0000313" key="3">
    <source>
        <dbReference type="EMBL" id="QGN14667.1"/>
    </source>
</evidence>
<accession>A0ABX6ESF1</accession>
<reference evidence="3 4" key="1">
    <citation type="submission" date="2016-03" db="EMBL/GenBank/DDBJ databases">
        <title>How can Kluyveromyces marxianus grow so fast - potential evolutionary course in Saccharomyces Complex revealed by comparative genomics.</title>
        <authorList>
            <person name="Mo W."/>
            <person name="Lu W."/>
            <person name="Yang X."/>
            <person name="Qi J."/>
            <person name="Lv H."/>
        </authorList>
    </citation>
    <scope>NUCLEOTIDE SEQUENCE [LARGE SCALE GENOMIC DNA]</scope>
    <source>
        <strain evidence="3 4">FIM1</strain>
    </source>
</reference>
<feature type="coiled-coil region" evidence="1">
    <location>
        <begin position="530"/>
        <end position="557"/>
    </location>
</feature>
<feature type="compositionally biased region" description="Polar residues" evidence="2">
    <location>
        <begin position="878"/>
        <end position="887"/>
    </location>
</feature>
<feature type="region of interest" description="Disordered" evidence="2">
    <location>
        <begin position="273"/>
        <end position="306"/>
    </location>
</feature>
<feature type="compositionally biased region" description="Polar residues" evidence="2">
    <location>
        <begin position="901"/>
        <end position="910"/>
    </location>
</feature>
<evidence type="ECO:0000313" key="4">
    <source>
        <dbReference type="Proteomes" id="UP000422736"/>
    </source>
</evidence>
<feature type="compositionally biased region" description="Basic and acidic residues" evidence="2">
    <location>
        <begin position="273"/>
        <end position="287"/>
    </location>
</feature>
<evidence type="ECO:0000256" key="1">
    <source>
        <dbReference type="SAM" id="Coils"/>
    </source>
</evidence>
<feature type="compositionally biased region" description="Polar residues" evidence="2">
    <location>
        <begin position="84"/>
        <end position="99"/>
    </location>
</feature>
<dbReference type="EMBL" id="CP015055">
    <property type="protein sequence ID" value="QGN14667.1"/>
    <property type="molecule type" value="Genomic_DNA"/>
</dbReference>
<sequence length="910" mass="104466">MQPLKTLENEVQKLNQSKDCMIEQNDDDKLLSFRPFCPTTADISDKDGWLKRKIRSAGSTLSKLRGSSNKSECSKKNSEVESPSLINTSDMTSEQGSKSAESKEAIKIISYSSVRSDSSIPSLRTSVNDDSVTESKGLSTHVLTTRKVTSKNLKGIVNIESPPKKNTETPELQSVTSKSSDEFLNKLSVIERLLAKDKDYKSYVETCSSVAHKLSNSVEFSYEGVAQECQFNPDTFNIHEPSCLEKIRISNSMENTTRVPIIHDKSFRSKKEEKEKKVEFAPSKENDLQEYDSNMPPSATERGKINNVSGRKNGILINAKNRGTAEQAIDKSWEEISKLGPIPFTDCDIKEKVVALFELMGAPEEFKQCNDLRLSLACLHPCLSKLLNFFWSIINNGLEENKWIKETAKQLEKQNLIDAGIYEMKNREFHNLASIHVSNLNELERTVENLKIEIAQQQSHNDKTFEEVNNAMVGMTGVLKNFFSQDFYQEWKDDTKYRIDSLMVYLNAICDYFCTIQQNMALDLESCAEKDALRDQLDFYADNCRILERENESLRAVAQAYHCLQDVITKKNVIINSLKSDNYLLNKEVEKKTRELELSLVKHENEIAKLASISLNERRRVLDIWEKSDYEQALMANEEEILELKNRIDILDSIIHNKDAKRKNSTNRLNFLETKVATLSKENTILAAKYEKTIEQKRDALRAFDLEFKKRLEAMRSELEKKTDIYNDEIKKYKRQYENTLNNALKVTLKAESIFQALSNNKNISSNKALRYFTKKRAMFKSVKETILSNTSIDSHCDSEESKYKSASNHRPIGYPALDSNKNIENEDVEYFSLRRKDFNDSLIELREVNVNNRLYKGKSNAKQIIKKLREWKKCQEQSKNSPNSMEFSLELPHTTERPTDSTYATCSAT</sequence>
<proteinExistence type="predicted"/>
<evidence type="ECO:0000256" key="2">
    <source>
        <dbReference type="SAM" id="MobiDB-lite"/>
    </source>
</evidence>
<feature type="region of interest" description="Disordered" evidence="2">
    <location>
        <begin position="876"/>
        <end position="910"/>
    </location>
</feature>
<dbReference type="Proteomes" id="UP000422736">
    <property type="component" value="Chromosome 2"/>
</dbReference>
<feature type="coiled-coil region" evidence="1">
    <location>
        <begin position="433"/>
        <end position="467"/>
    </location>
</feature>